<comment type="caution">
    <text evidence="2">The sequence shown here is derived from an EMBL/GenBank/DDBJ whole genome shotgun (WGS) entry which is preliminary data.</text>
</comment>
<dbReference type="EMBL" id="JBHSCX010000005">
    <property type="protein sequence ID" value="MFC4362148.1"/>
    <property type="molecule type" value="Genomic_DNA"/>
</dbReference>
<dbReference type="Proteomes" id="UP001595840">
    <property type="component" value="Unassembled WGS sequence"/>
</dbReference>
<proteinExistence type="predicted"/>
<evidence type="ECO:0000259" key="1">
    <source>
        <dbReference type="Pfam" id="PF19780"/>
    </source>
</evidence>
<evidence type="ECO:0000313" key="3">
    <source>
        <dbReference type="Proteomes" id="UP001595840"/>
    </source>
</evidence>
<evidence type="ECO:0000313" key="2">
    <source>
        <dbReference type="EMBL" id="MFC4362148.1"/>
    </source>
</evidence>
<accession>A0ABV8V4Q9</accession>
<keyword evidence="3" id="KW-1185">Reference proteome</keyword>
<dbReference type="InterPro" id="IPR046232">
    <property type="entry name" value="DUF6265"/>
</dbReference>
<dbReference type="RefSeq" id="WP_290265663.1">
    <property type="nucleotide sequence ID" value="NZ_JAUFQG010000006.1"/>
</dbReference>
<gene>
    <name evidence="2" type="ORF">ACFOX3_07540</name>
</gene>
<sequence length="175" mass="18992">MTSPGHALRGLQQFSCALLQLLDRPRYAFEAAPRSQKLLQAREVPELFRGALGSWVAHSGKQITTEAWASASSHTFEGKGMSFSDNQLKSVESLRIVEMSGALYFIAKVSHNALPVVLSLTSCTATSARFENVARDFPKRIQYSLAGADQLSATVSDAVNQGISINFTRQTAKGN</sequence>
<dbReference type="Pfam" id="PF19780">
    <property type="entry name" value="DUF6265"/>
    <property type="match status" value="1"/>
</dbReference>
<name>A0ABV8V4Q9_9GAMM</name>
<reference evidence="3" key="1">
    <citation type="journal article" date="2019" name="Int. J. Syst. Evol. Microbiol.">
        <title>The Global Catalogue of Microorganisms (GCM) 10K type strain sequencing project: providing services to taxonomists for standard genome sequencing and annotation.</title>
        <authorList>
            <consortium name="The Broad Institute Genomics Platform"/>
            <consortium name="The Broad Institute Genome Sequencing Center for Infectious Disease"/>
            <person name="Wu L."/>
            <person name="Ma J."/>
        </authorList>
    </citation>
    <scope>NUCLEOTIDE SEQUENCE [LARGE SCALE GENOMIC DNA]</scope>
    <source>
        <strain evidence="3">CECT 8570</strain>
    </source>
</reference>
<organism evidence="2 3">
    <name type="scientific">Simiduia curdlanivorans</name>
    <dbReference type="NCBI Taxonomy" id="1492769"/>
    <lineage>
        <taxon>Bacteria</taxon>
        <taxon>Pseudomonadati</taxon>
        <taxon>Pseudomonadota</taxon>
        <taxon>Gammaproteobacteria</taxon>
        <taxon>Cellvibrionales</taxon>
        <taxon>Cellvibrionaceae</taxon>
        <taxon>Simiduia</taxon>
    </lineage>
</organism>
<protein>
    <submittedName>
        <fullName evidence="2">DUF6265 family protein</fullName>
    </submittedName>
</protein>
<feature type="domain" description="DUF6265" evidence="1">
    <location>
        <begin position="53"/>
        <end position="156"/>
    </location>
</feature>